<dbReference type="PANTHER" id="PTHR30636:SF3">
    <property type="entry name" value="UPF0701 PROTEIN YICC"/>
    <property type="match status" value="1"/>
</dbReference>
<sequence>MSTMPKIFSMTGFGRSAGSFGKFSWNWETKSVNGKGLDIKCRLPHGLEDLDLKARKIAGQNFSRGNINLTLSIRENGNAPSYRVNRELLDELIKTAREMFEGTDSFGPLRPDSFLAVKGVIEPVEEEPDVDVIQERDNLIIADLEKALSELSLARKVEGTNIFQTLELQLAEIQALIERAGRNSESQPQAIREQLKQQMEILLDVTPALPEERITQEAVMLMIKVDVREELDRLRAHTSTARKLLIDGRVIGRKLDFLCQELNREVNTLCSKAN</sequence>
<protein>
    <recommendedName>
        <fullName evidence="9">YicC family protein</fullName>
    </recommendedName>
</protein>
<feature type="domain" description="Endoribonuclease YicC-like N-terminal" evidence="6">
    <location>
        <begin position="7"/>
        <end position="162"/>
    </location>
</feature>
<evidence type="ECO:0000256" key="1">
    <source>
        <dbReference type="ARBA" id="ARBA00001968"/>
    </source>
</evidence>
<dbReference type="NCBIfam" id="TIGR00255">
    <property type="entry name" value="YicC/YloC family endoribonuclease"/>
    <property type="match status" value="1"/>
</dbReference>
<dbReference type="AlphaFoldDB" id="A0A382RP91"/>
<dbReference type="Pfam" id="PF08340">
    <property type="entry name" value="YicC-like_C"/>
    <property type="match status" value="1"/>
</dbReference>
<dbReference type="Pfam" id="PF03755">
    <property type="entry name" value="YicC-like_N"/>
    <property type="match status" value="1"/>
</dbReference>
<accession>A0A382RP91</accession>
<evidence type="ECO:0000259" key="6">
    <source>
        <dbReference type="Pfam" id="PF03755"/>
    </source>
</evidence>
<dbReference type="InterPro" id="IPR013527">
    <property type="entry name" value="YicC-like_N"/>
</dbReference>
<reference evidence="8" key="1">
    <citation type="submission" date="2018-05" db="EMBL/GenBank/DDBJ databases">
        <authorList>
            <person name="Lanie J.A."/>
            <person name="Ng W.-L."/>
            <person name="Kazmierczak K.M."/>
            <person name="Andrzejewski T.M."/>
            <person name="Davidsen T.M."/>
            <person name="Wayne K.J."/>
            <person name="Tettelin H."/>
            <person name="Glass J.I."/>
            <person name="Rusch D."/>
            <person name="Podicherti R."/>
            <person name="Tsui H.-C.T."/>
            <person name="Winkler M.E."/>
        </authorList>
    </citation>
    <scope>NUCLEOTIDE SEQUENCE</scope>
</reference>
<organism evidence="8">
    <name type="scientific">marine metagenome</name>
    <dbReference type="NCBI Taxonomy" id="408172"/>
    <lineage>
        <taxon>unclassified sequences</taxon>
        <taxon>metagenomes</taxon>
        <taxon>ecological metagenomes</taxon>
    </lineage>
</organism>
<feature type="domain" description="Endoribonuclease YicC-like C-terminal" evidence="7">
    <location>
        <begin position="184"/>
        <end position="274"/>
    </location>
</feature>
<evidence type="ECO:0008006" key="9">
    <source>
        <dbReference type="Google" id="ProtNLM"/>
    </source>
</evidence>
<dbReference type="GO" id="GO:0016787">
    <property type="term" value="F:hydrolase activity"/>
    <property type="evidence" value="ECO:0007669"/>
    <property type="project" value="UniProtKB-KW"/>
</dbReference>
<feature type="non-terminal residue" evidence="8">
    <location>
        <position position="274"/>
    </location>
</feature>
<name>A0A382RP91_9ZZZZ</name>
<comment type="similarity">
    <text evidence="5">Belongs to the YicC/YloC family.</text>
</comment>
<dbReference type="EMBL" id="UINC01123200">
    <property type="protein sequence ID" value="SVC99509.1"/>
    <property type="molecule type" value="Genomic_DNA"/>
</dbReference>
<dbReference type="InterPro" id="IPR005229">
    <property type="entry name" value="YicC/YloC-like"/>
</dbReference>
<evidence type="ECO:0000259" key="7">
    <source>
        <dbReference type="Pfam" id="PF08340"/>
    </source>
</evidence>
<evidence type="ECO:0000256" key="4">
    <source>
        <dbReference type="ARBA" id="ARBA00022801"/>
    </source>
</evidence>
<comment type="cofactor">
    <cofactor evidence="1">
        <name>a divalent metal cation</name>
        <dbReference type="ChEBI" id="CHEBI:60240"/>
    </cofactor>
</comment>
<keyword evidence="3" id="KW-0255">Endonuclease</keyword>
<gene>
    <name evidence="8" type="ORF">METZ01_LOCUS352363</name>
</gene>
<dbReference type="InterPro" id="IPR013551">
    <property type="entry name" value="YicC-like_C"/>
</dbReference>
<dbReference type="GO" id="GO:0004521">
    <property type="term" value="F:RNA endonuclease activity"/>
    <property type="evidence" value="ECO:0007669"/>
    <property type="project" value="InterPro"/>
</dbReference>
<evidence type="ECO:0000256" key="5">
    <source>
        <dbReference type="ARBA" id="ARBA00035648"/>
    </source>
</evidence>
<dbReference type="PANTHER" id="PTHR30636">
    <property type="entry name" value="UPF0701 PROTEIN YICC"/>
    <property type="match status" value="1"/>
</dbReference>
<proteinExistence type="inferred from homology"/>
<keyword evidence="2" id="KW-0540">Nuclease</keyword>
<evidence type="ECO:0000256" key="2">
    <source>
        <dbReference type="ARBA" id="ARBA00022722"/>
    </source>
</evidence>
<keyword evidence="4" id="KW-0378">Hydrolase</keyword>
<evidence type="ECO:0000313" key="8">
    <source>
        <dbReference type="EMBL" id="SVC99509.1"/>
    </source>
</evidence>
<evidence type="ECO:0000256" key="3">
    <source>
        <dbReference type="ARBA" id="ARBA00022759"/>
    </source>
</evidence>